<dbReference type="InterPro" id="IPR039514">
    <property type="entry name" value="6GAL-like"/>
</dbReference>
<dbReference type="GO" id="GO:0004553">
    <property type="term" value="F:hydrolase activity, hydrolyzing O-glycosyl compounds"/>
    <property type="evidence" value="ECO:0007669"/>
    <property type="project" value="InterPro"/>
</dbReference>
<evidence type="ECO:0000313" key="4">
    <source>
        <dbReference type="EMBL" id="RHH47177.1"/>
    </source>
</evidence>
<name>A0A414FTS7_9BACT</name>
<evidence type="ECO:0000313" key="6">
    <source>
        <dbReference type="Proteomes" id="UP000284998"/>
    </source>
</evidence>
<dbReference type="EMBL" id="QRJS01000009">
    <property type="protein sequence ID" value="RHH47177.1"/>
    <property type="molecule type" value="Genomic_DNA"/>
</dbReference>
<evidence type="ECO:0000313" key="3">
    <source>
        <dbReference type="EMBL" id="RHD54221.1"/>
    </source>
</evidence>
<dbReference type="SUPFAM" id="SSF51445">
    <property type="entry name" value="(Trans)glycosidases"/>
    <property type="match status" value="1"/>
</dbReference>
<dbReference type="Gene3D" id="2.60.40.1180">
    <property type="entry name" value="Golgi alpha-mannosidase II"/>
    <property type="match status" value="1"/>
</dbReference>
<sequence length="531" mass="60116">MRNKYLLLALSCVAAFSACKDETAFTPEYPLNIKVDSALTVKIDASKTYQTIDGFGASGAWTLDFIGKYWSSSNKEGIAELLFSSEIKDGHPKGIGLSQWRFNVGGGSAEQGEASKIEDKTRRVECFLNANGTYSWNKCMGQQYFMEKAKEYGCDQFILFTGTPPVFMTKNGYAWSNEGDGANLKEDCYDDFADFLATVTKHFEDEGYNITLISPVNEPEFNWTGGQEGSGWRNSQVARLAKELDAKLTEKGLDNTKMLLAEAAKWYFLYERGDAGNNRGDVIREYFDPASINYIGNLDHMPNIICGHSYWTDMTWNTLYDYRSKVHEAAQNYGLKVYQTEWSMMTEGYEDCPVYDESSYMDISLAMAKVMHQDLATANVSSWSYWTAASMEVYSQKNRFWLIRLIPEGGDYGDIEGNGTFSAGKNLWVLGNYSLFVRPGFQRIDLTVPNQNNKFFGTAYLSPEKDKLVIVYTNCTKESIKIENTFENLANEVVDYEQYTTSAAKDLRREPNYQKGIIPARSVSTFVYTLK</sequence>
<feature type="chain" id="PRO_5033417883" evidence="1">
    <location>
        <begin position="21"/>
        <end position="531"/>
    </location>
</feature>
<reference evidence="5 6" key="1">
    <citation type="submission" date="2018-08" db="EMBL/GenBank/DDBJ databases">
        <title>A genome reference for cultivated species of the human gut microbiota.</title>
        <authorList>
            <person name="Zou Y."/>
            <person name="Xue W."/>
            <person name="Luo G."/>
        </authorList>
    </citation>
    <scope>NUCLEOTIDE SEQUENCE [LARGE SCALE GENOMIC DNA]</scope>
    <source>
        <strain evidence="4 6">AM17-44</strain>
        <strain evidence="3 5">AM31-10</strain>
    </source>
</reference>
<comment type="caution">
    <text evidence="3">The sequence shown here is derived from an EMBL/GenBank/DDBJ whole genome shotgun (WGS) entry which is preliminary data.</text>
</comment>
<feature type="signal peptide" evidence="1">
    <location>
        <begin position="1"/>
        <end position="20"/>
    </location>
</feature>
<dbReference type="PROSITE" id="PS51257">
    <property type="entry name" value="PROKAR_LIPOPROTEIN"/>
    <property type="match status" value="1"/>
</dbReference>
<dbReference type="Proteomes" id="UP000284998">
    <property type="component" value="Unassembled WGS sequence"/>
</dbReference>
<dbReference type="Proteomes" id="UP000284361">
    <property type="component" value="Unassembled WGS sequence"/>
</dbReference>
<dbReference type="EMBL" id="QSJG01000015">
    <property type="protein sequence ID" value="RHD54221.1"/>
    <property type="molecule type" value="Genomic_DNA"/>
</dbReference>
<accession>A0A414FTS7</accession>
<protein>
    <submittedName>
        <fullName evidence="3">Beta-glycosidase</fullName>
    </submittedName>
</protein>
<keyword evidence="3" id="KW-0378">Hydrolase</keyword>
<evidence type="ECO:0000259" key="2">
    <source>
        <dbReference type="Pfam" id="PF14587"/>
    </source>
</evidence>
<organism evidence="3 5">
    <name type="scientific">Phocaeicola plebeius</name>
    <dbReference type="NCBI Taxonomy" id="310297"/>
    <lineage>
        <taxon>Bacteria</taxon>
        <taxon>Pseudomonadati</taxon>
        <taxon>Bacteroidota</taxon>
        <taxon>Bacteroidia</taxon>
        <taxon>Bacteroidales</taxon>
        <taxon>Bacteroidaceae</taxon>
        <taxon>Phocaeicola</taxon>
    </lineage>
</organism>
<dbReference type="PANTHER" id="PTHR42767">
    <property type="entry name" value="ENDO-BETA-1,6-GALACTANASE"/>
    <property type="match status" value="1"/>
</dbReference>
<feature type="domain" description="Endo-beta-1,6-galactanase-like" evidence="2">
    <location>
        <begin position="40"/>
        <end position="395"/>
    </location>
</feature>
<dbReference type="Pfam" id="PF14587">
    <property type="entry name" value="Glyco_hydr_30_2"/>
    <property type="match status" value="1"/>
</dbReference>
<evidence type="ECO:0000256" key="1">
    <source>
        <dbReference type="SAM" id="SignalP"/>
    </source>
</evidence>
<evidence type="ECO:0000313" key="5">
    <source>
        <dbReference type="Proteomes" id="UP000284361"/>
    </source>
</evidence>
<keyword evidence="1" id="KW-0732">Signal</keyword>
<proteinExistence type="predicted"/>
<gene>
    <name evidence="4" type="ORF">DW204_05430</name>
    <name evidence="3" type="ORF">DW789_08580</name>
</gene>
<dbReference type="InterPro" id="IPR039743">
    <property type="entry name" value="6GAL/EXGAL"/>
</dbReference>
<dbReference type="AlphaFoldDB" id="A0A414FTS7"/>
<dbReference type="Gene3D" id="3.20.20.80">
    <property type="entry name" value="Glycosidases"/>
    <property type="match status" value="1"/>
</dbReference>
<dbReference type="PANTHER" id="PTHR42767:SF1">
    <property type="entry name" value="ENDO-BETA-1,6-GALACTANASE-LIKE DOMAIN-CONTAINING PROTEIN"/>
    <property type="match status" value="1"/>
</dbReference>
<keyword evidence="3" id="KW-0326">Glycosidase</keyword>
<dbReference type="InterPro" id="IPR013780">
    <property type="entry name" value="Glyco_hydro_b"/>
</dbReference>
<dbReference type="InterPro" id="IPR017853">
    <property type="entry name" value="GH"/>
</dbReference>
<dbReference type="RefSeq" id="WP_118164851.1">
    <property type="nucleotide sequence ID" value="NZ_JAQEYB010000036.1"/>
</dbReference>